<sequence length="371" mass="39909">MPLRPPIAALSLVALLGASLPFTHAATPPTAESAAITRFDDYLAGFRREHGIPALSVAILRDGEVLWEKGYGWSDDEGEVATTADTTYSIASVTKPIAATAILAEAAAGDLDLGTPMGADAGWADTCEWLAGSQILFGRGGKEADGTPVPAMDCSRNITLRDMLNMRANGDGSAFVYNPISYARIDRVVSGAGGRELRSIVRERVMDTAGIRDIALGWRDPGGGSALRLLAPPFVVEDGKPRKNTMSDDDFRAAAGIKASVRQLAQFDMALDAGKLLPAEWHALIFDAPVAQAAGDYRWGWFVQDWNGHRLAWHSGWDPERYSAIYLKVPDRKLTLIVLANTEALWWGNSLVRAEVEASPVVATFLAGFVE</sequence>
<keyword evidence="1" id="KW-0732">Signal</keyword>
<dbReference type="InterPro" id="IPR050491">
    <property type="entry name" value="AmpC-like"/>
</dbReference>
<name>A0ABP9E4R6_9GAMM</name>
<keyword evidence="4" id="KW-1185">Reference proteome</keyword>
<organism evidence="3 4">
    <name type="scientific">Luteimonas vadosa</name>
    <dbReference type="NCBI Taxonomy" id="1165507"/>
    <lineage>
        <taxon>Bacteria</taxon>
        <taxon>Pseudomonadati</taxon>
        <taxon>Pseudomonadota</taxon>
        <taxon>Gammaproteobacteria</taxon>
        <taxon>Lysobacterales</taxon>
        <taxon>Lysobacteraceae</taxon>
        <taxon>Luteimonas</taxon>
    </lineage>
</organism>
<dbReference type="InterPro" id="IPR001466">
    <property type="entry name" value="Beta-lactam-related"/>
</dbReference>
<dbReference type="Gene3D" id="3.40.710.10">
    <property type="entry name" value="DD-peptidase/beta-lactamase superfamily"/>
    <property type="match status" value="2"/>
</dbReference>
<feature type="signal peptide" evidence="1">
    <location>
        <begin position="1"/>
        <end position="25"/>
    </location>
</feature>
<evidence type="ECO:0000313" key="4">
    <source>
        <dbReference type="Proteomes" id="UP001501323"/>
    </source>
</evidence>
<dbReference type="Pfam" id="PF00144">
    <property type="entry name" value="Beta-lactamase"/>
    <property type="match status" value="1"/>
</dbReference>
<dbReference type="Proteomes" id="UP001501323">
    <property type="component" value="Unassembled WGS sequence"/>
</dbReference>
<evidence type="ECO:0000313" key="3">
    <source>
        <dbReference type="EMBL" id="GAA4868060.1"/>
    </source>
</evidence>
<dbReference type="SUPFAM" id="SSF56601">
    <property type="entry name" value="beta-lactamase/transpeptidase-like"/>
    <property type="match status" value="1"/>
</dbReference>
<dbReference type="EMBL" id="BAABJY010000002">
    <property type="protein sequence ID" value="GAA4868060.1"/>
    <property type="molecule type" value="Genomic_DNA"/>
</dbReference>
<comment type="caution">
    <text evidence="3">The sequence shown here is derived from an EMBL/GenBank/DDBJ whole genome shotgun (WGS) entry which is preliminary data.</text>
</comment>
<reference evidence="4" key="1">
    <citation type="journal article" date="2019" name="Int. J. Syst. Evol. Microbiol.">
        <title>The Global Catalogue of Microorganisms (GCM) 10K type strain sequencing project: providing services to taxonomists for standard genome sequencing and annotation.</title>
        <authorList>
            <consortium name="The Broad Institute Genomics Platform"/>
            <consortium name="The Broad Institute Genome Sequencing Center for Infectious Disease"/>
            <person name="Wu L."/>
            <person name="Ma J."/>
        </authorList>
    </citation>
    <scope>NUCLEOTIDE SEQUENCE [LARGE SCALE GENOMIC DNA]</scope>
    <source>
        <strain evidence="4">JCM 18392</strain>
    </source>
</reference>
<gene>
    <name evidence="3" type="ORF">GCM10023332_20660</name>
</gene>
<dbReference type="PANTHER" id="PTHR46825:SF9">
    <property type="entry name" value="BETA-LACTAMASE-RELATED DOMAIN-CONTAINING PROTEIN"/>
    <property type="match status" value="1"/>
</dbReference>
<evidence type="ECO:0000259" key="2">
    <source>
        <dbReference type="Pfam" id="PF00144"/>
    </source>
</evidence>
<dbReference type="PANTHER" id="PTHR46825">
    <property type="entry name" value="D-ALANYL-D-ALANINE-CARBOXYPEPTIDASE/ENDOPEPTIDASE AMPH"/>
    <property type="match status" value="1"/>
</dbReference>
<dbReference type="RefSeq" id="WP_345295402.1">
    <property type="nucleotide sequence ID" value="NZ_BAABJY010000002.1"/>
</dbReference>
<evidence type="ECO:0000256" key="1">
    <source>
        <dbReference type="SAM" id="SignalP"/>
    </source>
</evidence>
<protein>
    <recommendedName>
        <fullName evidence="2">Beta-lactamase-related domain-containing protein</fullName>
    </recommendedName>
</protein>
<proteinExistence type="predicted"/>
<accession>A0ABP9E4R6</accession>
<dbReference type="InterPro" id="IPR012338">
    <property type="entry name" value="Beta-lactam/transpept-like"/>
</dbReference>
<feature type="domain" description="Beta-lactamase-related" evidence="2">
    <location>
        <begin position="39"/>
        <end position="343"/>
    </location>
</feature>
<feature type="chain" id="PRO_5045789277" description="Beta-lactamase-related domain-containing protein" evidence="1">
    <location>
        <begin position="26"/>
        <end position="371"/>
    </location>
</feature>